<proteinExistence type="predicted"/>
<feature type="compositionally biased region" description="Acidic residues" evidence="1">
    <location>
        <begin position="1241"/>
        <end position="1255"/>
    </location>
</feature>
<dbReference type="OrthoDB" id="5423926at2759"/>
<feature type="compositionally biased region" description="Basic and acidic residues" evidence="1">
    <location>
        <begin position="1275"/>
        <end position="1288"/>
    </location>
</feature>
<name>A0A139I9M8_9PEZI</name>
<protein>
    <submittedName>
        <fullName evidence="2">Uncharacterized protein</fullName>
    </submittedName>
</protein>
<feature type="compositionally biased region" description="Polar residues" evidence="1">
    <location>
        <begin position="104"/>
        <end position="129"/>
    </location>
</feature>
<feature type="compositionally biased region" description="Pro residues" evidence="1">
    <location>
        <begin position="363"/>
        <end position="374"/>
    </location>
</feature>
<sequence length="1519" mass="160952">MPGLFGSRRRGSSASTPTTPSTHSAALAAASAVSGQRPPSHGGLSSAAAAAALRSATTTPEPVGSIQTKRMVRRGSQSSIGSGSVVGRGSSIQGRGGLQRRDSQGSMTERTFRSSSPGRNNSITSGTTSPAPDVPPVPAIPRNLAQSSQQRSSSLDPPPQRVASPTGRNGRTLSMDRARQPPPISTRRGNQLSNVTEEFERSDSQRNVNFSRPMASPPQSPTSPTADKNHYTHGTGAWFSEPVPERGHSSFELKDDAAAAKLARIQAAAGQAVHHTLNAASSAQASHLRSSAQPAITGSAVSASTAPAPQPMETVMVYDPNSRTFVPKLRPKPKIEPPSPTLPQQPQLKPGQYDPNTRTIVPVVPPAVTQPPPRTASRQSNLALNTDPEPPPRNPARLSPTSSPRSSQLLQNQIDEEPEEFSGAGAGTAVGGFAKTNGTAHQRTSSLDVPSRGTASVRGRNISTSPSPQRSARFSASPVVAAIKHDPPPRDISPAKPALKHSHSPASSIRTNSPLASFAGPRSPPSETSDTASQDGFTAKKKKSVRVSFDEQPHEIEASTASSPKVLARDRPPMVDDLDDEELMKPRPALPSFGSVRKNRVVAEKVTEMAPERHDAGNDHAIGGILRNANGAAKPVSEPVPPEVTSKESAGYVSDDSDDTAESAPASKPTPLCTDLVPSTEKVEASPKSSTSPSSPIEPIIRDFASIVKPGQPDNATLVPQINLSPPTPGTEEFKSLEEDDQSPKPRSSGEIVLPGGWDGDNEAEVGSAGAASAIAATSQQQSAVPSIEPVLTHSPEERSPMLAAIDEDTDSDDSAAFSDAAEDLSDLEGGFASIDAIAVSPMNAKAARNDAPSSSSTSVPDSPVAPQVEEKVERAQKGSNTQANGDWSEATAYWSNLTRVQREQIERDHLSSDDEARPAPATRKIKKTALKPTAGLSPATANIPAQKSSPAHRDAQPTQSAMLKKTMRAQPGPSPAPAKTSSDGPVRMRRSMRDGNVGMSGGRAASSLRDGAPSRQTSSVEPRGALQKKSLRPESSGGLSSSSAGTAMTQNRLSQNQPVVSARLQKELSHDSDSESSFKKKRRGSQSTVDSQGRFAMKRSMRAGSVSGPPQREERPVSPTPPRAKGKDSFSIRSLSPTGSFFGRKKQKEIRESLRGNYVDAGSSRMTTLRSSQPPPKAARQTPAPSQRGSRFKSRFVDSDDSDNEAPRRGTFRSRFVDSDDEDDAPLAPVRGIPRRQGQEDGDSTDLEDSDDDTEKASRKREKQATPMVPSSADIDKAMDAARKKLGMEQTPAPPQTPPQNDGKQGQMLSHGSLRKPAGEETPEPRPRPEEINLSSDKKRRTFMGSILRRNRSSQQSVTRHSFQQSEAPPMPSNPLVTQSPAGATASPIAANARPQSPTSPGKLVRRSSNQPHPQPQPPRMKRGDSSFSTATAPPMMGETTTGEWPLPPVPKIPDNVDELKGDARPATSDGTPGPLQRSASGHNIRFSDSADSKAVYSARTGKKKKFGILRRAFRLDD</sequence>
<feature type="region of interest" description="Disordered" evidence="1">
    <location>
        <begin position="323"/>
        <end position="593"/>
    </location>
</feature>
<feature type="compositionally biased region" description="Polar residues" evidence="1">
    <location>
        <begin position="1354"/>
        <end position="1368"/>
    </location>
</feature>
<feature type="compositionally biased region" description="Basic and acidic residues" evidence="1">
    <location>
        <begin position="1318"/>
        <end position="1332"/>
    </location>
</feature>
<feature type="compositionally biased region" description="Low complexity" evidence="1">
    <location>
        <begin position="1036"/>
        <end position="1046"/>
    </location>
</feature>
<feature type="compositionally biased region" description="Low complexity" evidence="1">
    <location>
        <begin position="12"/>
        <end position="34"/>
    </location>
</feature>
<keyword evidence="3" id="KW-1185">Reference proteome</keyword>
<feature type="compositionally biased region" description="Polar residues" evidence="1">
    <location>
        <begin position="461"/>
        <end position="474"/>
    </location>
</feature>
<evidence type="ECO:0000313" key="3">
    <source>
        <dbReference type="Proteomes" id="UP000073492"/>
    </source>
</evidence>
<feature type="compositionally biased region" description="Low complexity" evidence="1">
    <location>
        <begin position="74"/>
        <end position="93"/>
    </location>
</feature>
<feature type="compositionally biased region" description="Polar residues" evidence="1">
    <location>
        <begin position="187"/>
        <end position="196"/>
    </location>
</feature>
<feature type="region of interest" description="Disordered" evidence="1">
    <location>
        <begin position="905"/>
        <end position="1495"/>
    </location>
</feature>
<feature type="compositionally biased region" description="Low complexity" evidence="1">
    <location>
        <begin position="768"/>
        <end position="784"/>
    </location>
</feature>
<evidence type="ECO:0000313" key="2">
    <source>
        <dbReference type="EMBL" id="KXT11430.1"/>
    </source>
</evidence>
<feature type="compositionally biased region" description="Low complexity" evidence="1">
    <location>
        <begin position="686"/>
        <end position="699"/>
    </location>
</feature>
<feature type="compositionally biased region" description="Polar residues" evidence="1">
    <location>
        <begin position="714"/>
        <end position="725"/>
    </location>
</feature>
<feature type="compositionally biased region" description="Polar residues" evidence="1">
    <location>
        <begin position="940"/>
        <end position="950"/>
    </location>
</feature>
<feature type="compositionally biased region" description="Basic and acidic residues" evidence="1">
    <location>
        <begin position="1065"/>
        <end position="1079"/>
    </location>
</feature>
<gene>
    <name evidence="2" type="ORF">AC579_9880</name>
</gene>
<organism evidence="2 3">
    <name type="scientific">Pseudocercospora musae</name>
    <dbReference type="NCBI Taxonomy" id="113226"/>
    <lineage>
        <taxon>Eukaryota</taxon>
        <taxon>Fungi</taxon>
        <taxon>Dikarya</taxon>
        <taxon>Ascomycota</taxon>
        <taxon>Pezizomycotina</taxon>
        <taxon>Dothideomycetes</taxon>
        <taxon>Dothideomycetidae</taxon>
        <taxon>Mycosphaerellales</taxon>
        <taxon>Mycosphaerellaceae</taxon>
        <taxon>Pseudocercospora</taxon>
    </lineage>
</organism>
<feature type="compositionally biased region" description="Basic and acidic residues" evidence="1">
    <location>
        <begin position="607"/>
        <end position="618"/>
    </location>
</feature>
<dbReference type="Proteomes" id="UP000073492">
    <property type="component" value="Unassembled WGS sequence"/>
</dbReference>
<evidence type="ECO:0000256" key="1">
    <source>
        <dbReference type="SAM" id="MobiDB-lite"/>
    </source>
</evidence>
<dbReference type="STRING" id="113226.A0A139I9M8"/>
<feature type="region of interest" description="Disordered" evidence="1">
    <location>
        <begin position="607"/>
        <end position="816"/>
    </location>
</feature>
<feature type="region of interest" description="Disordered" evidence="1">
    <location>
        <begin position="844"/>
        <end position="891"/>
    </location>
</feature>
<feature type="compositionally biased region" description="Polar residues" evidence="1">
    <location>
        <begin position="504"/>
        <end position="515"/>
    </location>
</feature>
<comment type="caution">
    <text evidence="2">The sequence shown here is derived from an EMBL/GenBank/DDBJ whole genome shotgun (WGS) entry which is preliminary data.</text>
</comment>
<dbReference type="EMBL" id="LFZO01000201">
    <property type="protein sequence ID" value="KXT11430.1"/>
    <property type="molecule type" value="Genomic_DNA"/>
</dbReference>
<feature type="compositionally biased region" description="Basic and acidic residues" evidence="1">
    <location>
        <begin position="548"/>
        <end position="557"/>
    </location>
</feature>
<feature type="compositionally biased region" description="Polar residues" evidence="1">
    <location>
        <begin position="525"/>
        <end position="536"/>
    </location>
</feature>
<accession>A0A139I9M8</accession>
<feature type="compositionally biased region" description="Polar residues" evidence="1">
    <location>
        <begin position="436"/>
        <end position="448"/>
    </location>
</feature>
<feature type="compositionally biased region" description="Basic and acidic residues" evidence="1">
    <location>
        <begin position="905"/>
        <end position="918"/>
    </location>
</feature>
<reference evidence="2 3" key="1">
    <citation type="submission" date="2015-07" db="EMBL/GenBank/DDBJ databases">
        <title>Comparative genomics of the Sigatoka disease complex on banana suggests a link between parallel evolutionary changes in Pseudocercospora fijiensis and Pseudocercospora eumusae and increased virulence on the banana host.</title>
        <authorList>
            <person name="Chang T.-C."/>
            <person name="Salvucci A."/>
            <person name="Crous P.W."/>
            <person name="Stergiopoulos I."/>
        </authorList>
    </citation>
    <scope>NUCLEOTIDE SEQUENCE [LARGE SCALE GENOMIC DNA]</scope>
    <source>
        <strain evidence="2 3">CBS 116634</strain>
    </source>
</reference>
<feature type="compositionally biased region" description="Polar residues" evidence="1">
    <location>
        <begin position="399"/>
        <end position="413"/>
    </location>
</feature>
<feature type="compositionally biased region" description="Low complexity" evidence="1">
    <location>
        <begin position="851"/>
        <end position="867"/>
    </location>
</feature>
<feature type="compositionally biased region" description="Polar residues" evidence="1">
    <location>
        <begin position="1047"/>
        <end position="1060"/>
    </location>
</feature>
<feature type="compositionally biased region" description="Low complexity" evidence="1">
    <location>
        <begin position="44"/>
        <end position="59"/>
    </location>
</feature>
<feature type="region of interest" description="Disordered" evidence="1">
    <location>
        <begin position="1"/>
        <end position="249"/>
    </location>
</feature>
<feature type="compositionally biased region" description="Low complexity" evidence="1">
    <location>
        <begin position="344"/>
        <end position="362"/>
    </location>
</feature>